<feature type="domain" description="PBP" evidence="2">
    <location>
        <begin position="42"/>
        <end position="260"/>
    </location>
</feature>
<dbReference type="Pfam" id="PF12849">
    <property type="entry name" value="PBP_like_2"/>
    <property type="match status" value="1"/>
</dbReference>
<gene>
    <name evidence="3" type="ORF">SAMN05421659_1159</name>
</gene>
<evidence type="ECO:0000313" key="4">
    <source>
        <dbReference type="Proteomes" id="UP000199701"/>
    </source>
</evidence>
<keyword evidence="1" id="KW-0732">Signal</keyword>
<feature type="chain" id="PRO_5038682889" evidence="1">
    <location>
        <begin position="21"/>
        <end position="286"/>
    </location>
</feature>
<sequence length="286" mass="31199">MKKKASIILLCMMMAAIFCACGNTKVEEKVTTKATVAIKGKIILSTTTSTQDSGLLDVLIPKFTEQTGWQVDTIAVGTGEALKMGENGEADVLLVHAKEKEDAFILAGFGVKRYDVMYNDFVVIGPAGAIAKNESIKTTFQTIYDKQYTFISRGDQSGTNTKEISIWKNLSITPANNPNYISSGQGMGATILMSDEKKAYTLTDRATWLTTKDKTSMQIICENDSQLMNYYGVIAVNPQKNPKVNVAGGQAFVDWILSDETQKFIGSFGVEKYGQVLFTPNASANK</sequence>
<dbReference type="RefSeq" id="WP_092456063.1">
    <property type="nucleotide sequence ID" value="NZ_FOJI01000015.1"/>
</dbReference>
<dbReference type="EMBL" id="FOJI01000015">
    <property type="protein sequence ID" value="SEW39467.1"/>
    <property type="molecule type" value="Genomic_DNA"/>
</dbReference>
<dbReference type="PANTHER" id="PTHR37945">
    <property type="entry name" value="EXTRACELLULAR TUNGSTATE BINDING PROTEIN"/>
    <property type="match status" value="1"/>
</dbReference>
<dbReference type="Proteomes" id="UP000199701">
    <property type="component" value="Unassembled WGS sequence"/>
</dbReference>
<organism evidence="3 4">
    <name type="scientific">[Clostridium] fimetarium</name>
    <dbReference type="NCBI Taxonomy" id="99656"/>
    <lineage>
        <taxon>Bacteria</taxon>
        <taxon>Bacillati</taxon>
        <taxon>Bacillota</taxon>
        <taxon>Clostridia</taxon>
        <taxon>Lachnospirales</taxon>
        <taxon>Lachnospiraceae</taxon>
    </lineage>
</organism>
<dbReference type="STRING" id="99656.SAMN05421659_1159"/>
<evidence type="ECO:0000256" key="1">
    <source>
        <dbReference type="SAM" id="SignalP"/>
    </source>
</evidence>
<reference evidence="3 4" key="1">
    <citation type="submission" date="2016-10" db="EMBL/GenBank/DDBJ databases">
        <authorList>
            <person name="de Groot N.N."/>
        </authorList>
    </citation>
    <scope>NUCLEOTIDE SEQUENCE [LARGE SCALE GENOMIC DNA]</scope>
    <source>
        <strain evidence="3 4">DSM 9179</strain>
    </source>
</reference>
<accession>A0A1I0RF46</accession>
<keyword evidence="4" id="KW-1185">Reference proteome</keyword>
<name>A0A1I0RF46_9FIRM</name>
<protein>
    <submittedName>
        <fullName evidence="3">Tungstate transport system substrate-binding protein</fullName>
    </submittedName>
</protein>
<dbReference type="AlphaFoldDB" id="A0A1I0RF46"/>
<evidence type="ECO:0000259" key="2">
    <source>
        <dbReference type="Pfam" id="PF12849"/>
    </source>
</evidence>
<proteinExistence type="predicted"/>
<evidence type="ECO:0000313" key="3">
    <source>
        <dbReference type="EMBL" id="SEW39467.1"/>
    </source>
</evidence>
<dbReference type="OrthoDB" id="186379at2"/>
<dbReference type="InterPro" id="IPR052738">
    <property type="entry name" value="ABC-Tungstate_binding"/>
</dbReference>
<dbReference type="SUPFAM" id="SSF53850">
    <property type="entry name" value="Periplasmic binding protein-like II"/>
    <property type="match status" value="1"/>
</dbReference>
<feature type="signal peptide" evidence="1">
    <location>
        <begin position="1"/>
        <end position="20"/>
    </location>
</feature>
<dbReference type="PANTHER" id="PTHR37945:SF1">
    <property type="entry name" value="EXTRACELLULAR TUNGSTATE BINDING PROTEIN"/>
    <property type="match status" value="1"/>
</dbReference>
<dbReference type="Gene3D" id="3.40.190.10">
    <property type="entry name" value="Periplasmic binding protein-like II"/>
    <property type="match status" value="2"/>
</dbReference>
<dbReference type="InterPro" id="IPR024370">
    <property type="entry name" value="PBP_domain"/>
</dbReference>
<dbReference type="PROSITE" id="PS51257">
    <property type="entry name" value="PROKAR_LIPOPROTEIN"/>
    <property type="match status" value="1"/>
</dbReference>